<dbReference type="EMBL" id="BGPR01001478">
    <property type="protein sequence ID" value="GBM54927.1"/>
    <property type="molecule type" value="Genomic_DNA"/>
</dbReference>
<evidence type="ECO:0000259" key="1">
    <source>
        <dbReference type="Pfam" id="PF22938"/>
    </source>
</evidence>
<accession>A0A4Y2GNY8</accession>
<proteinExistence type="predicted"/>
<protein>
    <recommendedName>
        <fullName evidence="1">Integrase p58-like C-terminal domain-containing protein</fullName>
    </recommendedName>
</protein>
<comment type="caution">
    <text evidence="2">The sequence shown here is derived from an EMBL/GenBank/DDBJ whole genome shotgun (WGS) entry which is preliminary data.</text>
</comment>
<organism evidence="2 3">
    <name type="scientific">Araneus ventricosus</name>
    <name type="common">Orbweaver spider</name>
    <name type="synonym">Epeira ventricosa</name>
    <dbReference type="NCBI Taxonomy" id="182803"/>
    <lineage>
        <taxon>Eukaryota</taxon>
        <taxon>Metazoa</taxon>
        <taxon>Ecdysozoa</taxon>
        <taxon>Arthropoda</taxon>
        <taxon>Chelicerata</taxon>
        <taxon>Arachnida</taxon>
        <taxon>Araneae</taxon>
        <taxon>Araneomorphae</taxon>
        <taxon>Entelegynae</taxon>
        <taxon>Araneoidea</taxon>
        <taxon>Araneidae</taxon>
        <taxon>Araneus</taxon>
    </lineage>
</organism>
<dbReference type="Proteomes" id="UP000499080">
    <property type="component" value="Unassembled WGS sequence"/>
</dbReference>
<evidence type="ECO:0000313" key="3">
    <source>
        <dbReference type="Proteomes" id="UP000499080"/>
    </source>
</evidence>
<reference evidence="2 3" key="1">
    <citation type="journal article" date="2019" name="Sci. Rep.">
        <title>Orb-weaving spider Araneus ventricosus genome elucidates the spidroin gene catalogue.</title>
        <authorList>
            <person name="Kono N."/>
            <person name="Nakamura H."/>
            <person name="Ohtoshi R."/>
            <person name="Moran D.A.P."/>
            <person name="Shinohara A."/>
            <person name="Yoshida Y."/>
            <person name="Fujiwara M."/>
            <person name="Mori M."/>
            <person name="Tomita M."/>
            <person name="Arakawa K."/>
        </authorList>
    </citation>
    <scope>NUCLEOTIDE SEQUENCE [LARGE SCALE GENOMIC DNA]</scope>
</reference>
<dbReference type="Pfam" id="PF22938">
    <property type="entry name" value="Integrase_p58_C"/>
    <property type="match status" value="1"/>
</dbReference>
<feature type="domain" description="Integrase p58-like C-terminal" evidence="1">
    <location>
        <begin position="18"/>
        <end position="49"/>
    </location>
</feature>
<gene>
    <name evidence="2" type="ORF">AVEN_77832_1</name>
</gene>
<evidence type="ECO:0000313" key="2">
    <source>
        <dbReference type="EMBL" id="GBM54927.1"/>
    </source>
</evidence>
<keyword evidence="3" id="KW-1185">Reference proteome</keyword>
<name>A0A4Y2GNY8_ARAVE</name>
<sequence>MQRRGLSPKTQQKCEGHYTVIKKPNDVGYRVERSPNFKPKVIHINRLEPYWTTDRSCLWREFGRNMESMSWSMKHSIQKQSSRFKKFLLIFATIIMKIESMGNKET</sequence>
<dbReference type="InterPro" id="IPR054465">
    <property type="entry name" value="Integrase_p58-like_C"/>
</dbReference>
<dbReference type="AlphaFoldDB" id="A0A4Y2GNY8"/>
<dbReference type="OrthoDB" id="6107077at2759"/>